<dbReference type="AlphaFoldDB" id="A0A7D6VE58"/>
<organism evidence="8 9">
    <name type="scientific">Nocardia huaxiensis</name>
    <dbReference type="NCBI Taxonomy" id="2755382"/>
    <lineage>
        <taxon>Bacteria</taxon>
        <taxon>Bacillati</taxon>
        <taxon>Actinomycetota</taxon>
        <taxon>Actinomycetes</taxon>
        <taxon>Mycobacteriales</taxon>
        <taxon>Nocardiaceae</taxon>
        <taxon>Nocardia</taxon>
    </lineage>
</organism>
<keyword evidence="3" id="KW-0285">Flavoprotein</keyword>
<sequence>MTRRYCIIGAGYTGLAVAKAYADLGLDYDHIEATDAIGGNWSHGVYDSTYLISSKGVTEYPDYPMPRDYPDFPSAGQMRDYLRAFAAEFGLAQRIEFGTLVTDVAPLDDSGLAGWRVEFASGEAREYAGVVVANGHYWDVNIPSYPGEFTGKQIHSKNYKRPADLDGTRVLVVGAGNSGCDLAVEAAVTFGNAEISLRRSYWFIPKYVLGIPSGTFDVGSVPVPKMVQEAVFRSIVALGMGSYKSFGLQKPKHRIFDQDLVVNQQLPYFLKHGRIAVRPEIARFDGRTVHFVDGTSGEYDTIVWATGFKTTFPFLREGLLEWDNGQPRLVSHTFAPGLANLFFAGLVAPRSGAGMLLMNSSRLLAEVALLQQRLRTPVGDLYARVSKPSSEILAGGPDLRWEALRGRWLVRTMAQLSTLRMLLSDTPAEARVAGDVEESRRDSTPSPMNSITPRALPGTVLRPILAVARRIA</sequence>
<name>A0A7D6VE58_9NOCA</name>
<feature type="compositionally biased region" description="Basic and acidic residues" evidence="7">
    <location>
        <begin position="432"/>
        <end position="443"/>
    </location>
</feature>
<evidence type="ECO:0000256" key="3">
    <source>
        <dbReference type="ARBA" id="ARBA00022630"/>
    </source>
</evidence>
<evidence type="ECO:0000256" key="4">
    <source>
        <dbReference type="ARBA" id="ARBA00022827"/>
    </source>
</evidence>
<evidence type="ECO:0000256" key="1">
    <source>
        <dbReference type="ARBA" id="ARBA00009183"/>
    </source>
</evidence>
<accession>A0A7D6VE58</accession>
<proteinExistence type="inferred from homology"/>
<comment type="similarity">
    <text evidence="2">Belongs to the FAD-binding monooxygenase family.</text>
</comment>
<dbReference type="RefSeq" id="WP_181584335.1">
    <property type="nucleotide sequence ID" value="NZ_CP059399.1"/>
</dbReference>
<evidence type="ECO:0000256" key="6">
    <source>
        <dbReference type="ARBA" id="ARBA00023002"/>
    </source>
</evidence>
<dbReference type="GO" id="GO:0050661">
    <property type="term" value="F:NADP binding"/>
    <property type="evidence" value="ECO:0007669"/>
    <property type="project" value="InterPro"/>
</dbReference>
<dbReference type="GO" id="GO:0050660">
    <property type="term" value="F:flavin adenine dinucleotide binding"/>
    <property type="evidence" value="ECO:0007669"/>
    <property type="project" value="InterPro"/>
</dbReference>
<comment type="similarity">
    <text evidence="1">Belongs to the FMO family.</text>
</comment>
<dbReference type="PANTHER" id="PTHR23023">
    <property type="entry name" value="DIMETHYLANILINE MONOOXYGENASE"/>
    <property type="match status" value="1"/>
</dbReference>
<keyword evidence="6" id="KW-0560">Oxidoreductase</keyword>
<dbReference type="KEGG" id="nhu:H0264_13900"/>
<evidence type="ECO:0000256" key="7">
    <source>
        <dbReference type="SAM" id="MobiDB-lite"/>
    </source>
</evidence>
<dbReference type="EMBL" id="CP059399">
    <property type="protein sequence ID" value="QLY33171.1"/>
    <property type="molecule type" value="Genomic_DNA"/>
</dbReference>
<dbReference type="Proteomes" id="UP000515512">
    <property type="component" value="Chromosome"/>
</dbReference>
<evidence type="ECO:0000313" key="8">
    <source>
        <dbReference type="EMBL" id="QLY33171.1"/>
    </source>
</evidence>
<protein>
    <submittedName>
        <fullName evidence="8">NAD(P)-binding domain-containing protein</fullName>
    </submittedName>
</protein>
<evidence type="ECO:0000256" key="5">
    <source>
        <dbReference type="ARBA" id="ARBA00022857"/>
    </source>
</evidence>
<dbReference type="PRINTS" id="PR00370">
    <property type="entry name" value="FMOXYGENASE"/>
</dbReference>
<keyword evidence="9" id="KW-1185">Reference proteome</keyword>
<dbReference type="InterPro" id="IPR020946">
    <property type="entry name" value="Flavin_mOase-like"/>
</dbReference>
<feature type="region of interest" description="Disordered" evidence="7">
    <location>
        <begin position="432"/>
        <end position="455"/>
    </location>
</feature>
<dbReference type="Gene3D" id="3.50.50.60">
    <property type="entry name" value="FAD/NAD(P)-binding domain"/>
    <property type="match status" value="1"/>
</dbReference>
<dbReference type="GO" id="GO:0004499">
    <property type="term" value="F:N,N-dimethylaniline monooxygenase activity"/>
    <property type="evidence" value="ECO:0007669"/>
    <property type="project" value="InterPro"/>
</dbReference>
<keyword evidence="5" id="KW-0521">NADP</keyword>
<reference evidence="8 9" key="1">
    <citation type="submission" date="2020-07" db="EMBL/GenBank/DDBJ databases">
        <authorList>
            <person name="Zhuang K."/>
            <person name="Ran Y."/>
        </authorList>
    </citation>
    <scope>NUCLEOTIDE SEQUENCE [LARGE SCALE GENOMIC DNA]</scope>
    <source>
        <strain evidence="8 9">WCH-YHL-001</strain>
    </source>
</reference>
<dbReference type="SUPFAM" id="SSF51905">
    <property type="entry name" value="FAD/NAD(P)-binding domain"/>
    <property type="match status" value="2"/>
</dbReference>
<evidence type="ECO:0000313" key="9">
    <source>
        <dbReference type="Proteomes" id="UP000515512"/>
    </source>
</evidence>
<dbReference type="Pfam" id="PF00743">
    <property type="entry name" value="FMO-like"/>
    <property type="match status" value="1"/>
</dbReference>
<evidence type="ECO:0000256" key="2">
    <source>
        <dbReference type="ARBA" id="ARBA00010139"/>
    </source>
</evidence>
<dbReference type="InterPro" id="IPR036188">
    <property type="entry name" value="FAD/NAD-bd_sf"/>
</dbReference>
<dbReference type="InterPro" id="IPR000960">
    <property type="entry name" value="Flavin_mOase"/>
</dbReference>
<keyword evidence="4" id="KW-0274">FAD</keyword>
<dbReference type="InterPro" id="IPR050346">
    <property type="entry name" value="FMO-like"/>
</dbReference>
<gene>
    <name evidence="8" type="ORF">H0264_13900</name>
</gene>